<keyword evidence="10" id="KW-1185">Reference proteome</keyword>
<dbReference type="GO" id="GO:0055085">
    <property type="term" value="P:transmembrane transport"/>
    <property type="evidence" value="ECO:0007669"/>
    <property type="project" value="InterPro"/>
</dbReference>
<dbReference type="GO" id="GO:0005886">
    <property type="term" value="C:plasma membrane"/>
    <property type="evidence" value="ECO:0007669"/>
    <property type="project" value="UniProtKB-SubCell"/>
</dbReference>
<feature type="transmembrane region" description="Helical" evidence="7">
    <location>
        <begin position="113"/>
        <end position="140"/>
    </location>
</feature>
<feature type="transmembrane region" description="Helical" evidence="7">
    <location>
        <begin position="152"/>
        <end position="179"/>
    </location>
</feature>
<evidence type="ECO:0000256" key="2">
    <source>
        <dbReference type="ARBA" id="ARBA00022448"/>
    </source>
</evidence>
<dbReference type="InterPro" id="IPR035906">
    <property type="entry name" value="MetI-like_sf"/>
</dbReference>
<protein>
    <recommendedName>
        <fullName evidence="8">ABC transmembrane type-1 domain-containing protein</fullName>
    </recommendedName>
</protein>
<dbReference type="Proteomes" id="UP000183940">
    <property type="component" value="Unassembled WGS sequence"/>
</dbReference>
<dbReference type="PANTHER" id="PTHR30465">
    <property type="entry name" value="INNER MEMBRANE ABC TRANSPORTER"/>
    <property type="match status" value="1"/>
</dbReference>
<dbReference type="SUPFAM" id="SSF161098">
    <property type="entry name" value="MetI-like"/>
    <property type="match status" value="1"/>
</dbReference>
<dbReference type="InterPro" id="IPR045621">
    <property type="entry name" value="BPD_transp_1_N"/>
</dbReference>
<comment type="subcellular location">
    <subcellularLocation>
        <location evidence="1 7">Cell membrane</location>
        <topology evidence="1 7">Multi-pass membrane protein</topology>
    </subcellularLocation>
</comment>
<organism evidence="9 10">
    <name type="scientific">Roseofilum reptotaenium AO1-A</name>
    <dbReference type="NCBI Taxonomy" id="1925591"/>
    <lineage>
        <taxon>Bacteria</taxon>
        <taxon>Bacillati</taxon>
        <taxon>Cyanobacteriota</taxon>
        <taxon>Cyanophyceae</taxon>
        <taxon>Desertifilales</taxon>
        <taxon>Desertifilaceae</taxon>
        <taxon>Roseofilum</taxon>
    </lineage>
</organism>
<dbReference type="PANTHER" id="PTHR30465:SF43">
    <property type="entry name" value="OLIGOPEPTIDE ABC TRANSPORTER, PERMEASE PROTEIN"/>
    <property type="match status" value="1"/>
</dbReference>
<dbReference type="Pfam" id="PF00528">
    <property type="entry name" value="BPD_transp_1"/>
    <property type="match status" value="1"/>
</dbReference>
<dbReference type="Gene3D" id="1.10.3720.10">
    <property type="entry name" value="MetI-like"/>
    <property type="match status" value="1"/>
</dbReference>
<dbReference type="AlphaFoldDB" id="A0A1L9QY16"/>
<evidence type="ECO:0000256" key="6">
    <source>
        <dbReference type="ARBA" id="ARBA00023136"/>
    </source>
</evidence>
<dbReference type="STRING" id="1925591.BI308_00975"/>
<feature type="domain" description="ABC transmembrane type-1" evidence="8">
    <location>
        <begin position="113"/>
        <end position="329"/>
    </location>
</feature>
<comment type="similarity">
    <text evidence="7">Belongs to the binding-protein-dependent transport system permease family.</text>
</comment>
<evidence type="ECO:0000256" key="5">
    <source>
        <dbReference type="ARBA" id="ARBA00022989"/>
    </source>
</evidence>
<keyword evidence="6 7" id="KW-0472">Membrane</keyword>
<feature type="transmembrane region" description="Helical" evidence="7">
    <location>
        <begin position="199"/>
        <end position="220"/>
    </location>
</feature>
<name>A0A1L9QY16_9CYAN</name>
<sequence>MLLSGANNEAFWRFLVGRLIVAILTLLAVSFMIYALIELMPGDYAERELFRKYSGTGVTITQAEIDQVRANLGLDRPFLVRYGEWLWNVVTRFDFGPAFRVETSVNTLIQGKFLYTFVLVVGAMLFSYVVAIPVGIWVATRKSGIADSLVTLLSYLGLALPNFAIALVLLMLNAFVFNLDVTGLVSQAYRDEPWSMAKFLDFLGHAYIPLLVLGWSTTAFQLQTMRGLMKDELGKLYVTAARAKGLSGWPMLIKYPARHAVMPIVSTIGFDFARSFNELPIVASILVLGELGQELLLAFLDADQNTAAGILVCVTSIIIAANFLSDLLVVAIDPRVRLKGR</sequence>
<proteinExistence type="inferred from homology"/>
<keyword evidence="2 7" id="KW-0813">Transport</keyword>
<accession>A0A1L9QY16</accession>
<feature type="transmembrane region" description="Helical" evidence="7">
    <location>
        <begin position="306"/>
        <end position="332"/>
    </location>
</feature>
<evidence type="ECO:0000313" key="9">
    <source>
        <dbReference type="EMBL" id="OJJ27570.1"/>
    </source>
</evidence>
<keyword evidence="5 7" id="KW-1133">Transmembrane helix</keyword>
<dbReference type="CDD" id="cd06261">
    <property type="entry name" value="TM_PBP2"/>
    <property type="match status" value="1"/>
</dbReference>
<evidence type="ECO:0000256" key="7">
    <source>
        <dbReference type="RuleBase" id="RU363032"/>
    </source>
</evidence>
<evidence type="ECO:0000259" key="8">
    <source>
        <dbReference type="PROSITE" id="PS50928"/>
    </source>
</evidence>
<evidence type="ECO:0000256" key="4">
    <source>
        <dbReference type="ARBA" id="ARBA00022692"/>
    </source>
</evidence>
<reference evidence="9" key="1">
    <citation type="submission" date="2016-10" db="EMBL/GenBank/DDBJ databases">
        <title>CRISPR-Cas defence system in Roseofilum reptotaenium: evidence of a bacteriophage-cyanobacterium arms race in the coral black band disease.</title>
        <authorList>
            <person name="Buerger P."/>
            <person name="Wood-Charlson E.M."/>
            <person name="Weynberg K.D."/>
            <person name="Willis B."/>
            <person name="Van Oppen M.J."/>
        </authorList>
    </citation>
    <scope>NUCLEOTIDE SEQUENCE [LARGE SCALE GENOMIC DNA]</scope>
    <source>
        <strain evidence="9">AO1-A</strain>
    </source>
</reference>
<dbReference type="EMBL" id="MLAW01000001">
    <property type="protein sequence ID" value="OJJ27570.1"/>
    <property type="molecule type" value="Genomic_DNA"/>
</dbReference>
<gene>
    <name evidence="9" type="ORF">BI308_00975</name>
</gene>
<feature type="transmembrane region" description="Helical" evidence="7">
    <location>
        <begin position="12"/>
        <end position="37"/>
    </location>
</feature>
<evidence type="ECO:0000256" key="3">
    <source>
        <dbReference type="ARBA" id="ARBA00022475"/>
    </source>
</evidence>
<dbReference type="Pfam" id="PF19300">
    <property type="entry name" value="BPD_transp_1_N"/>
    <property type="match status" value="1"/>
</dbReference>
<comment type="caution">
    <text evidence="9">The sequence shown here is derived from an EMBL/GenBank/DDBJ whole genome shotgun (WGS) entry which is preliminary data.</text>
</comment>
<keyword evidence="4 7" id="KW-0812">Transmembrane</keyword>
<dbReference type="InterPro" id="IPR000515">
    <property type="entry name" value="MetI-like"/>
</dbReference>
<dbReference type="PROSITE" id="PS50928">
    <property type="entry name" value="ABC_TM1"/>
    <property type="match status" value="1"/>
</dbReference>
<evidence type="ECO:0000313" key="10">
    <source>
        <dbReference type="Proteomes" id="UP000183940"/>
    </source>
</evidence>
<keyword evidence="3" id="KW-1003">Cell membrane</keyword>
<evidence type="ECO:0000256" key="1">
    <source>
        <dbReference type="ARBA" id="ARBA00004651"/>
    </source>
</evidence>